<comment type="caution">
    <text evidence="2">The sequence shown here is derived from an EMBL/GenBank/DDBJ whole genome shotgun (WGS) entry which is preliminary data.</text>
</comment>
<evidence type="ECO:0000313" key="3">
    <source>
        <dbReference type="Proteomes" id="UP000785679"/>
    </source>
</evidence>
<reference evidence="2" key="1">
    <citation type="submission" date="2019-06" db="EMBL/GenBank/DDBJ databases">
        <authorList>
            <person name="Zheng W."/>
        </authorList>
    </citation>
    <scope>NUCLEOTIDE SEQUENCE</scope>
    <source>
        <strain evidence="2">QDHG01</strain>
    </source>
</reference>
<name>A0A8J8N9U2_HALGN</name>
<sequence>MKRVRLAHKQKKFPFGTRDCCFMCWYMPLSATPKRKASKRKPRIPPILQAVCQGRFKPIIAAKTAPNMPTEEIIMVPQPRFCLDMISDTIVIPAPNSPASPIPAMNRHHLYCSTETMQPFRKFAREQSRMEKKRTESLPFLSPIAPQRIPPRTSPPTCQFKMDSPTSRACSGATPSVAKLDCRTMLKSRMSQMSTKQPRADTRMVRGTRYLGLTFIGVLDAVLDLFEFQFNFNWRVLMFF</sequence>
<keyword evidence="1" id="KW-0472">Membrane</keyword>
<keyword evidence="1" id="KW-0812">Transmembrane</keyword>
<gene>
    <name evidence="2" type="ORF">FGO68_gene1488</name>
</gene>
<dbReference type="EMBL" id="RRYP01033323">
    <property type="protein sequence ID" value="TNV70739.1"/>
    <property type="molecule type" value="Genomic_DNA"/>
</dbReference>
<proteinExistence type="predicted"/>
<feature type="transmembrane region" description="Helical" evidence="1">
    <location>
        <begin position="210"/>
        <end position="230"/>
    </location>
</feature>
<protein>
    <submittedName>
        <fullName evidence="2">Uncharacterized protein</fullName>
    </submittedName>
</protein>
<organism evidence="2 3">
    <name type="scientific">Halteria grandinella</name>
    <dbReference type="NCBI Taxonomy" id="5974"/>
    <lineage>
        <taxon>Eukaryota</taxon>
        <taxon>Sar</taxon>
        <taxon>Alveolata</taxon>
        <taxon>Ciliophora</taxon>
        <taxon>Intramacronucleata</taxon>
        <taxon>Spirotrichea</taxon>
        <taxon>Stichotrichia</taxon>
        <taxon>Sporadotrichida</taxon>
        <taxon>Halteriidae</taxon>
        <taxon>Halteria</taxon>
    </lineage>
</organism>
<dbReference type="AlphaFoldDB" id="A0A8J8N9U2"/>
<keyword evidence="3" id="KW-1185">Reference proteome</keyword>
<accession>A0A8J8N9U2</accession>
<dbReference type="Proteomes" id="UP000785679">
    <property type="component" value="Unassembled WGS sequence"/>
</dbReference>
<evidence type="ECO:0000313" key="2">
    <source>
        <dbReference type="EMBL" id="TNV70739.1"/>
    </source>
</evidence>
<evidence type="ECO:0000256" key="1">
    <source>
        <dbReference type="SAM" id="Phobius"/>
    </source>
</evidence>
<keyword evidence="1" id="KW-1133">Transmembrane helix</keyword>